<dbReference type="GO" id="GO:0051539">
    <property type="term" value="F:4 iron, 4 sulfur cluster binding"/>
    <property type="evidence" value="ECO:0007669"/>
    <property type="project" value="UniProtKB-KW"/>
</dbReference>
<keyword evidence="2" id="KW-0479">Metal-binding</keyword>
<evidence type="ECO:0000256" key="1">
    <source>
        <dbReference type="ARBA" id="ARBA00022485"/>
    </source>
</evidence>
<dbReference type="GO" id="GO:0016491">
    <property type="term" value="F:oxidoreductase activity"/>
    <property type="evidence" value="ECO:0007669"/>
    <property type="project" value="UniProtKB-KW"/>
</dbReference>
<protein>
    <submittedName>
        <fullName evidence="7">FAD dependent oxidoreductase-domain-containing protein</fullName>
    </submittedName>
</protein>
<feature type="signal peptide" evidence="6">
    <location>
        <begin position="1"/>
        <end position="19"/>
    </location>
</feature>
<reference evidence="7 8" key="1">
    <citation type="submission" date="2019-09" db="EMBL/GenBank/DDBJ databases">
        <title>Draft genome of the ectomycorrhizal ascomycete Sphaerosporella brunnea.</title>
        <authorList>
            <consortium name="DOE Joint Genome Institute"/>
            <person name="Benucci G.M."/>
            <person name="Marozzi G."/>
            <person name="Antonielli L."/>
            <person name="Sanchez S."/>
            <person name="Marco P."/>
            <person name="Wang X."/>
            <person name="Falini L.B."/>
            <person name="Barry K."/>
            <person name="Haridas S."/>
            <person name="Lipzen A."/>
            <person name="Labutti K."/>
            <person name="Grigoriev I.V."/>
            <person name="Murat C."/>
            <person name="Martin F."/>
            <person name="Albertini E."/>
            <person name="Donnini D."/>
            <person name="Bonito G."/>
        </authorList>
    </citation>
    <scope>NUCLEOTIDE SEQUENCE [LARGE SCALE GENOMIC DNA]</scope>
    <source>
        <strain evidence="7 8">Sb_GMNB300</strain>
    </source>
</reference>
<evidence type="ECO:0000256" key="6">
    <source>
        <dbReference type="SAM" id="SignalP"/>
    </source>
</evidence>
<evidence type="ECO:0000256" key="2">
    <source>
        <dbReference type="ARBA" id="ARBA00022723"/>
    </source>
</evidence>
<sequence length="569" mass="63580">MRWLRRAALFLVLALIVASQIVYIDFSATVTVSYDVVIVGGTPGGIMAAVAASRASKGTARVLVLERTSHFGGLPANGLGATDIATQGATGGLFLEFVHRIKQHYIDKYGANSKQVRDCNNGYHFEPKVAHKVLGDFLREVKGAGVDVLLRRQFDAQPEYAHEEDGEVKVIRVLNRDTGLQEFYAGKYFIDATYEGDLIAAAKVPYFLGREGGSVYDNEIGAGKIYKYWDGPEAAGTTHEGDHTIQAYNYRLSLTKDPSLVYKIEKPVDYNPEEYASLVGDIITGYPNARPHIPGQPGGILRITNLVRVPNRKYDGNNQHLAFISTDLPEENWDYPESSWQQRDRFAARLRSYTLGLFYFAQNNETVPQWYRNQIKGWGLAKDEYQENGFFPRQIYVREARRMQGEYIFTSKDAWPVAEGQRPPIHKDSITSSHYALDSHAVRKREVGRVALDGFVSYKTAMPYTVPYGVIIPAKSSGIKNVFAPVPVSGSHIGFSTLRMEPCWMALGQAAGTAAALLLEKGGSVHDLDVKSLQTELLNQDAILIYIPRWWRLSKEELDKQQQELLKSG</sequence>
<keyword evidence="4" id="KW-0408">Iron</keyword>
<dbReference type="AlphaFoldDB" id="A0A5J5F355"/>
<keyword evidence="8" id="KW-1185">Reference proteome</keyword>
<proteinExistence type="predicted"/>
<evidence type="ECO:0000256" key="4">
    <source>
        <dbReference type="ARBA" id="ARBA00023004"/>
    </source>
</evidence>
<evidence type="ECO:0000256" key="5">
    <source>
        <dbReference type="ARBA" id="ARBA00023014"/>
    </source>
</evidence>
<organism evidence="7 8">
    <name type="scientific">Sphaerosporella brunnea</name>
    <dbReference type="NCBI Taxonomy" id="1250544"/>
    <lineage>
        <taxon>Eukaryota</taxon>
        <taxon>Fungi</taxon>
        <taxon>Dikarya</taxon>
        <taxon>Ascomycota</taxon>
        <taxon>Pezizomycotina</taxon>
        <taxon>Pezizomycetes</taxon>
        <taxon>Pezizales</taxon>
        <taxon>Pyronemataceae</taxon>
        <taxon>Sphaerosporella</taxon>
    </lineage>
</organism>
<evidence type="ECO:0000313" key="8">
    <source>
        <dbReference type="Proteomes" id="UP000326924"/>
    </source>
</evidence>
<evidence type="ECO:0000256" key="3">
    <source>
        <dbReference type="ARBA" id="ARBA00023002"/>
    </source>
</evidence>
<dbReference type="PANTHER" id="PTHR43498">
    <property type="entry name" value="FERREDOXIN:COB-COM HETERODISULFIDE REDUCTASE SUBUNIT A"/>
    <property type="match status" value="1"/>
</dbReference>
<keyword evidence="3" id="KW-0560">Oxidoreductase</keyword>
<dbReference type="InParanoid" id="A0A5J5F355"/>
<keyword evidence="6" id="KW-0732">Signal</keyword>
<evidence type="ECO:0000313" key="7">
    <source>
        <dbReference type="EMBL" id="KAA8910274.1"/>
    </source>
</evidence>
<dbReference type="PANTHER" id="PTHR43498:SF1">
    <property type="entry name" value="COB--COM HETERODISULFIDE REDUCTASE IRON-SULFUR SUBUNIT A"/>
    <property type="match status" value="1"/>
</dbReference>
<feature type="chain" id="PRO_5023890954" evidence="6">
    <location>
        <begin position="20"/>
        <end position="569"/>
    </location>
</feature>
<keyword evidence="1" id="KW-0004">4Fe-4S</keyword>
<accession>A0A5J5F355</accession>
<name>A0A5J5F355_9PEZI</name>
<dbReference type="GO" id="GO:0046872">
    <property type="term" value="F:metal ion binding"/>
    <property type="evidence" value="ECO:0007669"/>
    <property type="project" value="UniProtKB-KW"/>
</dbReference>
<dbReference type="SUPFAM" id="SSF51905">
    <property type="entry name" value="FAD/NAD(P)-binding domain"/>
    <property type="match status" value="1"/>
</dbReference>
<dbReference type="OrthoDB" id="10264636at2759"/>
<dbReference type="Pfam" id="PF12831">
    <property type="entry name" value="FAD_oxidored"/>
    <property type="match status" value="1"/>
</dbReference>
<dbReference type="Gene3D" id="3.50.50.60">
    <property type="entry name" value="FAD/NAD(P)-binding domain"/>
    <property type="match status" value="1"/>
</dbReference>
<dbReference type="InterPro" id="IPR036188">
    <property type="entry name" value="FAD/NAD-bd_sf"/>
</dbReference>
<gene>
    <name evidence="7" type="ORF">FN846DRAFT_775381</name>
</gene>
<comment type="caution">
    <text evidence="7">The sequence shown here is derived from an EMBL/GenBank/DDBJ whole genome shotgun (WGS) entry which is preliminary data.</text>
</comment>
<dbReference type="InterPro" id="IPR039650">
    <property type="entry name" value="HdrA-like"/>
</dbReference>
<keyword evidence="5" id="KW-0411">Iron-sulfur</keyword>
<dbReference type="Proteomes" id="UP000326924">
    <property type="component" value="Unassembled WGS sequence"/>
</dbReference>
<dbReference type="EMBL" id="VXIS01000048">
    <property type="protein sequence ID" value="KAA8910274.1"/>
    <property type="molecule type" value="Genomic_DNA"/>
</dbReference>